<dbReference type="InterPro" id="IPR010419">
    <property type="entry name" value="CO_DH_gsu"/>
</dbReference>
<keyword evidence="2" id="KW-1133">Transmembrane helix</keyword>
<dbReference type="EMBL" id="JBAPLU010000022">
    <property type="protein sequence ID" value="MEI4273599.1"/>
    <property type="molecule type" value="Genomic_DNA"/>
</dbReference>
<feature type="region of interest" description="Disordered" evidence="1">
    <location>
        <begin position="163"/>
        <end position="187"/>
    </location>
</feature>
<dbReference type="SUPFAM" id="SSF55961">
    <property type="entry name" value="Bet v1-like"/>
    <property type="match status" value="1"/>
</dbReference>
<accession>A0ABU8DXN1</accession>
<keyword evidence="4" id="KW-1185">Reference proteome</keyword>
<dbReference type="PANTHER" id="PTHR38588:SF1">
    <property type="entry name" value="BLL0334 PROTEIN"/>
    <property type="match status" value="1"/>
</dbReference>
<dbReference type="Gene3D" id="3.30.530.20">
    <property type="match status" value="1"/>
</dbReference>
<proteinExistence type="predicted"/>
<comment type="caution">
    <text evidence="3">The sequence shown here is derived from an EMBL/GenBank/DDBJ whole genome shotgun (WGS) entry which is preliminary data.</text>
</comment>
<name>A0ABU8DXN1_9ACTN</name>
<keyword evidence="2" id="KW-0812">Transmembrane</keyword>
<dbReference type="RefSeq" id="WP_336405716.1">
    <property type="nucleotide sequence ID" value="NZ_JBAPLU010000022.1"/>
</dbReference>
<feature type="compositionally biased region" description="Polar residues" evidence="1">
    <location>
        <begin position="174"/>
        <end position="186"/>
    </location>
</feature>
<reference evidence="3 4" key="1">
    <citation type="submission" date="2024-03" db="EMBL/GenBank/DDBJ databases">
        <title>Draft genome sequence of Klenkia sp. LSe6-5.</title>
        <authorList>
            <person name="Duangmal K."/>
            <person name="Chantavorakit T."/>
        </authorList>
    </citation>
    <scope>NUCLEOTIDE SEQUENCE [LARGE SCALE GENOMIC DNA]</scope>
    <source>
        <strain evidence="3 4">LSe6-5</strain>
    </source>
</reference>
<dbReference type="CDD" id="cd05018">
    <property type="entry name" value="CoxG"/>
    <property type="match status" value="1"/>
</dbReference>
<dbReference type="Pfam" id="PF06240">
    <property type="entry name" value="COXG"/>
    <property type="match status" value="1"/>
</dbReference>
<organism evidence="3 4">
    <name type="scientific">Klenkia sesuvii</name>
    <dbReference type="NCBI Taxonomy" id="3103137"/>
    <lineage>
        <taxon>Bacteria</taxon>
        <taxon>Bacillati</taxon>
        <taxon>Actinomycetota</taxon>
        <taxon>Actinomycetes</taxon>
        <taxon>Geodermatophilales</taxon>
        <taxon>Geodermatophilaceae</taxon>
        <taxon>Klenkia</taxon>
    </lineage>
</organism>
<evidence type="ECO:0000313" key="3">
    <source>
        <dbReference type="EMBL" id="MEI4273599.1"/>
    </source>
</evidence>
<dbReference type="InterPro" id="IPR023393">
    <property type="entry name" value="START-like_dom_sf"/>
</dbReference>
<evidence type="ECO:0000256" key="1">
    <source>
        <dbReference type="SAM" id="MobiDB-lite"/>
    </source>
</evidence>
<dbReference type="Proteomes" id="UP001361570">
    <property type="component" value="Unassembled WGS sequence"/>
</dbReference>
<dbReference type="PANTHER" id="PTHR38588">
    <property type="entry name" value="BLL0334 PROTEIN"/>
    <property type="match status" value="1"/>
</dbReference>
<sequence>MKLDGTATLSAPPEKVWAAITDPAVLARTIPGCQGLERTGEDEYAMTVSVGVGAIRGVYAGEVKLTDKTEPTRYVMHASGSGGPGSVRATVPITLEAVDGGTKLTYDADAVVGGAVAGVGQRMITGVAKRLAGQFFSAIDAELTGKAPAAAAPANADVTPSAAAVSDTAVHGGSTPQSTSAGSSTESAPVRFAAPAAPSAVGSAPAELAVAAAGGAALTLLGVLVGYLLGRRR</sequence>
<evidence type="ECO:0000256" key="2">
    <source>
        <dbReference type="SAM" id="Phobius"/>
    </source>
</evidence>
<feature type="transmembrane region" description="Helical" evidence="2">
    <location>
        <begin position="208"/>
        <end position="229"/>
    </location>
</feature>
<evidence type="ECO:0000313" key="4">
    <source>
        <dbReference type="Proteomes" id="UP001361570"/>
    </source>
</evidence>
<keyword evidence="2" id="KW-0472">Membrane</keyword>
<gene>
    <name evidence="3" type="ORF">TEK04_17895</name>
</gene>
<protein>
    <submittedName>
        <fullName evidence="3">Carbon monoxide dehydrogenase subunit G</fullName>
    </submittedName>
</protein>